<organism evidence="1 2">
    <name type="scientific">Croceibacterium selenioxidans</name>
    <dbReference type="NCBI Taxonomy" id="2838833"/>
    <lineage>
        <taxon>Bacteria</taxon>
        <taxon>Pseudomonadati</taxon>
        <taxon>Pseudomonadota</taxon>
        <taxon>Alphaproteobacteria</taxon>
        <taxon>Sphingomonadales</taxon>
        <taxon>Erythrobacteraceae</taxon>
        <taxon>Croceibacterium</taxon>
    </lineage>
</organism>
<evidence type="ECO:0000313" key="2">
    <source>
        <dbReference type="Proteomes" id="UP000811255"/>
    </source>
</evidence>
<dbReference type="Proteomes" id="UP000811255">
    <property type="component" value="Unassembled WGS sequence"/>
</dbReference>
<accession>A0ABS5W1F4</accession>
<proteinExistence type="predicted"/>
<protein>
    <submittedName>
        <fullName evidence="1">Uncharacterized protein</fullName>
    </submittedName>
</protein>
<name>A0ABS5W1F4_9SPHN</name>
<dbReference type="EMBL" id="JAHFVK010000001">
    <property type="protein sequence ID" value="MBT2133596.1"/>
    <property type="molecule type" value="Genomic_DNA"/>
</dbReference>
<sequence>MSSISDPRFDGIDFENSYLTGVIYDDESLTLEMDFNLSERHPQYAVPQDGDESCYRGGYIRFSDIEDLQIEKAPEQADDYSIVYSVAGDGRRFEFSSGWGQVKVTAGSVRLALD</sequence>
<reference evidence="1 2" key="1">
    <citation type="submission" date="2021-05" db="EMBL/GenBank/DDBJ databases">
        <title>Croceibacterium sp. LX-88 genome sequence.</title>
        <authorList>
            <person name="Luo X."/>
        </authorList>
    </citation>
    <scope>NUCLEOTIDE SEQUENCE [LARGE SCALE GENOMIC DNA]</scope>
    <source>
        <strain evidence="1 2">LX-88</strain>
    </source>
</reference>
<dbReference type="RefSeq" id="WP_214534869.1">
    <property type="nucleotide sequence ID" value="NZ_JAHFVK010000001.1"/>
</dbReference>
<comment type="caution">
    <text evidence="1">The sequence shown here is derived from an EMBL/GenBank/DDBJ whole genome shotgun (WGS) entry which is preliminary data.</text>
</comment>
<evidence type="ECO:0000313" key="1">
    <source>
        <dbReference type="EMBL" id="MBT2133596.1"/>
    </source>
</evidence>
<gene>
    <name evidence="1" type="ORF">KK137_04540</name>
</gene>
<keyword evidence="2" id="KW-1185">Reference proteome</keyword>